<dbReference type="InterPro" id="IPR011057">
    <property type="entry name" value="Mss4-like_sf"/>
</dbReference>
<dbReference type="GO" id="GO:0046872">
    <property type="term" value="F:metal ion binding"/>
    <property type="evidence" value="ECO:0007669"/>
    <property type="project" value="UniProtKB-KW"/>
</dbReference>
<dbReference type="InterPro" id="IPR006913">
    <property type="entry name" value="CENP-V/GFA"/>
</dbReference>
<dbReference type="PANTHER" id="PTHR33337:SF40">
    <property type="entry name" value="CENP-V_GFA DOMAIN-CONTAINING PROTEIN-RELATED"/>
    <property type="match status" value="1"/>
</dbReference>
<evidence type="ECO:0000313" key="7">
    <source>
        <dbReference type="Proteomes" id="UP000243661"/>
    </source>
</evidence>
<dbReference type="PROSITE" id="PS51891">
    <property type="entry name" value="CENP_V_GFA"/>
    <property type="match status" value="1"/>
</dbReference>
<evidence type="ECO:0000256" key="4">
    <source>
        <dbReference type="ARBA" id="ARBA00023239"/>
    </source>
</evidence>
<name>A0A1C4GXM5_9GAMM</name>
<dbReference type="AlphaFoldDB" id="A0A1C4GXM5"/>
<accession>A0A1C4GXM5</accession>
<dbReference type="PANTHER" id="PTHR33337">
    <property type="entry name" value="GFA DOMAIN-CONTAINING PROTEIN"/>
    <property type="match status" value="1"/>
</dbReference>
<dbReference type="GO" id="GO:0016846">
    <property type="term" value="F:carbon-sulfur lyase activity"/>
    <property type="evidence" value="ECO:0007669"/>
    <property type="project" value="InterPro"/>
</dbReference>
<keyword evidence="2" id="KW-0479">Metal-binding</keyword>
<feature type="domain" description="CENP-V/GFA" evidence="5">
    <location>
        <begin position="2"/>
        <end position="128"/>
    </location>
</feature>
<organism evidence="6 7">
    <name type="scientific">Acinetobacter albensis</name>
    <dbReference type="NCBI Taxonomy" id="1673609"/>
    <lineage>
        <taxon>Bacteria</taxon>
        <taxon>Pseudomonadati</taxon>
        <taxon>Pseudomonadota</taxon>
        <taxon>Gammaproteobacteria</taxon>
        <taxon>Moraxellales</taxon>
        <taxon>Moraxellaceae</taxon>
        <taxon>Acinetobacter</taxon>
    </lineage>
</organism>
<protein>
    <submittedName>
        <fullName evidence="6">Uncharacterized conserved protein</fullName>
    </submittedName>
</protein>
<evidence type="ECO:0000256" key="1">
    <source>
        <dbReference type="ARBA" id="ARBA00005495"/>
    </source>
</evidence>
<dbReference type="OrthoDB" id="7765631at2"/>
<comment type="similarity">
    <text evidence="1">Belongs to the Gfa family.</text>
</comment>
<evidence type="ECO:0000313" key="6">
    <source>
        <dbReference type="EMBL" id="SCC72675.1"/>
    </source>
</evidence>
<dbReference type="SUPFAM" id="SSF51316">
    <property type="entry name" value="Mss4-like"/>
    <property type="match status" value="1"/>
</dbReference>
<gene>
    <name evidence="6" type="ORF">GA0116959_11181</name>
</gene>
<evidence type="ECO:0000259" key="5">
    <source>
        <dbReference type="PROSITE" id="PS51891"/>
    </source>
</evidence>
<dbReference type="Proteomes" id="UP000243661">
    <property type="component" value="Unassembled WGS sequence"/>
</dbReference>
<dbReference type="Pfam" id="PF04828">
    <property type="entry name" value="GFA"/>
    <property type="match status" value="1"/>
</dbReference>
<keyword evidence="3" id="KW-0862">Zinc</keyword>
<sequence>MIEGQCLCGIVKYQYHGEIEKTIICYCKDCQMAQGSLFGWNSALQKSKFEILNGIKFLKEYFHSSNKARVFCQECGSPIYSYRIDLPNVIRLRLGTVTHGKLPSPDEQAYVEYKPDFLLIRPVNLSTE</sequence>
<dbReference type="RefSeq" id="WP_092720625.1">
    <property type="nucleotide sequence ID" value="NZ_FMBK01000011.1"/>
</dbReference>
<reference evidence="6 7" key="1">
    <citation type="submission" date="2016-08" db="EMBL/GenBank/DDBJ databases">
        <authorList>
            <person name="Seilhamer J.J."/>
        </authorList>
    </citation>
    <scope>NUCLEOTIDE SEQUENCE [LARGE SCALE GENOMIC DNA]</scope>
    <source>
        <strain evidence="6 7">ANC 4874</strain>
    </source>
</reference>
<dbReference type="Gene3D" id="3.90.1590.10">
    <property type="entry name" value="glutathione-dependent formaldehyde- activating enzyme (gfa)"/>
    <property type="match status" value="1"/>
</dbReference>
<evidence type="ECO:0000256" key="3">
    <source>
        <dbReference type="ARBA" id="ARBA00022833"/>
    </source>
</evidence>
<proteinExistence type="inferred from homology"/>
<dbReference type="EMBL" id="FMBK01000011">
    <property type="protein sequence ID" value="SCC72675.1"/>
    <property type="molecule type" value="Genomic_DNA"/>
</dbReference>
<keyword evidence="4" id="KW-0456">Lyase</keyword>
<evidence type="ECO:0000256" key="2">
    <source>
        <dbReference type="ARBA" id="ARBA00022723"/>
    </source>
</evidence>